<organism evidence="1 2">
    <name type="scientific">Rhizobium lusitanum</name>
    <dbReference type="NCBI Taxonomy" id="293958"/>
    <lineage>
        <taxon>Bacteria</taxon>
        <taxon>Pseudomonadati</taxon>
        <taxon>Pseudomonadota</taxon>
        <taxon>Alphaproteobacteria</taxon>
        <taxon>Hyphomicrobiales</taxon>
        <taxon>Rhizobiaceae</taxon>
        <taxon>Rhizobium/Agrobacterium group</taxon>
        <taxon>Rhizobium</taxon>
    </lineage>
</organism>
<comment type="caution">
    <text evidence="1">The sequence shown here is derived from an EMBL/GenBank/DDBJ whole genome shotgun (WGS) entry which is preliminary data.</text>
</comment>
<proteinExistence type="predicted"/>
<gene>
    <name evidence="1" type="ORF">GGD46_002705</name>
</gene>
<name>A0A7X0ISZ7_9HYPH</name>
<sequence>MPVWLAHPIGILLEAKEMHQDQKTEHFQEKC</sequence>
<evidence type="ECO:0000313" key="1">
    <source>
        <dbReference type="EMBL" id="MBB6485417.1"/>
    </source>
</evidence>
<protein>
    <submittedName>
        <fullName evidence="1">Uncharacterized protein</fullName>
    </submittedName>
</protein>
<evidence type="ECO:0000313" key="2">
    <source>
        <dbReference type="Proteomes" id="UP000565576"/>
    </source>
</evidence>
<accession>A0A7X0ISZ7</accession>
<dbReference type="Proteomes" id="UP000565576">
    <property type="component" value="Unassembled WGS sequence"/>
</dbReference>
<reference evidence="1 2" key="1">
    <citation type="submission" date="2020-08" db="EMBL/GenBank/DDBJ databases">
        <title>Genomic Encyclopedia of Type Strains, Phase IV (KMG-V): Genome sequencing to study the core and pangenomes of soil and plant-associated prokaryotes.</title>
        <authorList>
            <person name="Whitman W."/>
        </authorList>
    </citation>
    <scope>NUCLEOTIDE SEQUENCE [LARGE SCALE GENOMIC DNA]</scope>
    <source>
        <strain evidence="1 2">SEMIA 4060</strain>
    </source>
</reference>
<dbReference type="EMBL" id="JACHBG010000005">
    <property type="protein sequence ID" value="MBB6485417.1"/>
    <property type="molecule type" value="Genomic_DNA"/>
</dbReference>
<dbReference type="AlphaFoldDB" id="A0A7X0ISZ7"/>